<dbReference type="SUPFAM" id="SSF54523">
    <property type="entry name" value="Pili subunits"/>
    <property type="match status" value="1"/>
</dbReference>
<dbReference type="InterPro" id="IPR045584">
    <property type="entry name" value="Pilin-like"/>
</dbReference>
<keyword evidence="5" id="KW-0997">Cell inner membrane</keyword>
<name>A0ABW8U6X7_9GAMM</name>
<dbReference type="InterPro" id="IPR012902">
    <property type="entry name" value="N_methyl_site"/>
</dbReference>
<gene>
    <name evidence="13" type="ORF">ACJHVH_07305</name>
</gene>
<sequence>MCRQKGFTLFELMLVLVIVAVLIFFAQPFYWGIMQRVESHAIRRHIHDAIRLAKVESRIRNKDVLICIMSDDVCHRNAQGSLIVFVDMNKNNKYDNKDIIVSKERLSLKYGIISVNASANRDYMKFMGDTGRPRGNFGHIKYCNVLKQEYHSFQVVVNMHGLVSEKRGDRLDIGC</sequence>
<keyword evidence="6 11" id="KW-0812">Transmembrane</keyword>
<keyword evidence="3" id="KW-1003">Cell membrane</keyword>
<evidence type="ECO:0000256" key="10">
    <source>
        <dbReference type="ARBA" id="ARBA00030775"/>
    </source>
</evidence>
<accession>A0ABW8U6X7</accession>
<evidence type="ECO:0000256" key="3">
    <source>
        <dbReference type="ARBA" id="ARBA00022475"/>
    </source>
</evidence>
<evidence type="ECO:0000256" key="5">
    <source>
        <dbReference type="ARBA" id="ARBA00022519"/>
    </source>
</evidence>
<dbReference type="Gene3D" id="3.55.40.10">
    <property type="entry name" value="minor pseudopilin epsh domain"/>
    <property type="match status" value="1"/>
</dbReference>
<keyword evidence="8 11" id="KW-0472">Membrane</keyword>
<dbReference type="Pfam" id="PF12019">
    <property type="entry name" value="GspH"/>
    <property type="match status" value="1"/>
</dbReference>
<evidence type="ECO:0000259" key="12">
    <source>
        <dbReference type="Pfam" id="PF12019"/>
    </source>
</evidence>
<dbReference type="EMBL" id="JBJJXE010000011">
    <property type="protein sequence ID" value="MFL1732796.1"/>
    <property type="molecule type" value="Genomic_DNA"/>
</dbReference>
<proteinExistence type="inferred from homology"/>
<comment type="subcellular location">
    <subcellularLocation>
        <location evidence="1">Cell inner membrane</location>
        <topology evidence="1">Single-pass membrane protein</topology>
    </subcellularLocation>
</comment>
<evidence type="ECO:0000313" key="14">
    <source>
        <dbReference type="Proteomes" id="UP001624684"/>
    </source>
</evidence>
<feature type="transmembrane region" description="Helical" evidence="11">
    <location>
        <begin position="12"/>
        <end position="33"/>
    </location>
</feature>
<keyword evidence="4" id="KW-0488">Methylation</keyword>
<keyword evidence="14" id="KW-1185">Reference proteome</keyword>
<comment type="similarity">
    <text evidence="9">Belongs to the GSP H family.</text>
</comment>
<dbReference type="Proteomes" id="UP001624684">
    <property type="component" value="Unassembled WGS sequence"/>
</dbReference>
<dbReference type="InterPro" id="IPR022346">
    <property type="entry name" value="T2SS_GspH"/>
</dbReference>
<evidence type="ECO:0000256" key="4">
    <source>
        <dbReference type="ARBA" id="ARBA00022481"/>
    </source>
</evidence>
<organism evidence="13 14">
    <name type="scientific">Moraxella oculi</name>
    <dbReference type="NCBI Taxonomy" id="2940516"/>
    <lineage>
        <taxon>Bacteria</taxon>
        <taxon>Pseudomonadati</taxon>
        <taxon>Pseudomonadota</taxon>
        <taxon>Gammaproteobacteria</taxon>
        <taxon>Moraxellales</taxon>
        <taxon>Moraxellaceae</taxon>
        <taxon>Moraxella</taxon>
    </lineage>
</organism>
<dbReference type="Pfam" id="PF07963">
    <property type="entry name" value="N_methyl"/>
    <property type="match status" value="1"/>
</dbReference>
<dbReference type="NCBIfam" id="TIGR02532">
    <property type="entry name" value="IV_pilin_GFxxxE"/>
    <property type="match status" value="1"/>
</dbReference>
<evidence type="ECO:0000313" key="13">
    <source>
        <dbReference type="EMBL" id="MFL1732796.1"/>
    </source>
</evidence>
<evidence type="ECO:0000256" key="8">
    <source>
        <dbReference type="ARBA" id="ARBA00023136"/>
    </source>
</evidence>
<evidence type="ECO:0000256" key="11">
    <source>
        <dbReference type="SAM" id="Phobius"/>
    </source>
</evidence>
<protein>
    <recommendedName>
        <fullName evidence="2">Type II secretion system protein H</fullName>
    </recommendedName>
    <alternativeName>
        <fullName evidence="10">General secretion pathway protein H</fullName>
    </alternativeName>
</protein>
<evidence type="ECO:0000256" key="6">
    <source>
        <dbReference type="ARBA" id="ARBA00022692"/>
    </source>
</evidence>
<feature type="domain" description="General secretion pathway GspH" evidence="12">
    <location>
        <begin position="45"/>
        <end position="160"/>
    </location>
</feature>
<evidence type="ECO:0000256" key="1">
    <source>
        <dbReference type="ARBA" id="ARBA00004377"/>
    </source>
</evidence>
<comment type="caution">
    <text evidence="13">The sequence shown here is derived from an EMBL/GenBank/DDBJ whole genome shotgun (WGS) entry which is preliminary data.</text>
</comment>
<dbReference type="RefSeq" id="WP_407069330.1">
    <property type="nucleotide sequence ID" value="NZ_JBJJXE010000011.1"/>
</dbReference>
<keyword evidence="7 11" id="KW-1133">Transmembrane helix</keyword>
<evidence type="ECO:0000256" key="9">
    <source>
        <dbReference type="ARBA" id="ARBA00025772"/>
    </source>
</evidence>
<reference evidence="13 14" key="1">
    <citation type="submission" date="2024-11" db="EMBL/GenBank/DDBJ databases">
        <title>First Report of Moraxella oculi in Brazil in an Infectious Bovine Keratoconjunctivitis Outbreak.</title>
        <authorList>
            <person name="Carvalho C.V."/>
            <person name="Domingues R."/>
            <person name="Coutinho C."/>
            <person name="Honorio N.T.B.S."/>
            <person name="Faza D.R.L.R."/>
            <person name="Carvalho W.A."/>
            <person name="Machado A.B.F."/>
            <person name="Martins M.F."/>
            <person name="Gaspar E.B."/>
        </authorList>
    </citation>
    <scope>NUCLEOTIDE SEQUENCE [LARGE SCALE GENOMIC DNA]</scope>
    <source>
        <strain evidence="13 14">2117LE</strain>
    </source>
</reference>
<evidence type="ECO:0000256" key="7">
    <source>
        <dbReference type="ARBA" id="ARBA00022989"/>
    </source>
</evidence>
<evidence type="ECO:0000256" key="2">
    <source>
        <dbReference type="ARBA" id="ARBA00021549"/>
    </source>
</evidence>